<dbReference type="InterPro" id="IPR001328">
    <property type="entry name" value="Pept_tRNA_hydro"/>
</dbReference>
<comment type="catalytic activity">
    <reaction evidence="7 8">
        <text>an N-acyl-L-alpha-aminoacyl-tRNA + H2O = an N-acyl-L-amino acid + a tRNA + H(+)</text>
        <dbReference type="Rhea" id="RHEA:54448"/>
        <dbReference type="Rhea" id="RHEA-COMP:10123"/>
        <dbReference type="Rhea" id="RHEA-COMP:13883"/>
        <dbReference type="ChEBI" id="CHEBI:15377"/>
        <dbReference type="ChEBI" id="CHEBI:15378"/>
        <dbReference type="ChEBI" id="CHEBI:59874"/>
        <dbReference type="ChEBI" id="CHEBI:78442"/>
        <dbReference type="ChEBI" id="CHEBI:138191"/>
        <dbReference type="EC" id="3.1.1.29"/>
    </reaction>
</comment>
<name>A0A9X2L930_9PROT</name>
<keyword evidence="3 7" id="KW-0378">Hydrolase</keyword>
<evidence type="ECO:0000256" key="5">
    <source>
        <dbReference type="ARBA" id="ARBA00038063"/>
    </source>
</evidence>
<evidence type="ECO:0000256" key="10">
    <source>
        <dbReference type="SAM" id="MobiDB-lite"/>
    </source>
</evidence>
<keyword evidence="2 7" id="KW-0820">tRNA-binding</keyword>
<evidence type="ECO:0000256" key="3">
    <source>
        <dbReference type="ARBA" id="ARBA00022801"/>
    </source>
</evidence>
<comment type="function">
    <text evidence="7">Hydrolyzes ribosome-free peptidyl-tRNAs (with 1 or more amino acids incorporated), which drop off the ribosome during protein synthesis, or as a result of ribosome stalling.</text>
</comment>
<dbReference type="EC" id="3.1.1.29" evidence="1 7"/>
<comment type="function">
    <text evidence="7">Catalyzes the release of premature peptidyl moieties from peptidyl-tRNA molecules trapped in stalled 50S ribosomal subunits, and thus maintains levels of free tRNAs and 50S ribosomes.</text>
</comment>
<dbReference type="FunFam" id="3.40.50.1470:FF:000001">
    <property type="entry name" value="Peptidyl-tRNA hydrolase"/>
    <property type="match status" value="1"/>
</dbReference>
<dbReference type="HAMAP" id="MF_00083">
    <property type="entry name" value="Pept_tRNA_hydro_bact"/>
    <property type="match status" value="1"/>
</dbReference>
<feature type="site" description="Discriminates between blocked and unblocked aminoacyl-tRNA" evidence="7">
    <location>
        <position position="9"/>
    </location>
</feature>
<dbReference type="InterPro" id="IPR018171">
    <property type="entry name" value="Pept_tRNA_hydro_CS"/>
</dbReference>
<reference evidence="11" key="1">
    <citation type="submission" date="2022-07" db="EMBL/GenBank/DDBJ databases">
        <title>Parvularcula maris sp. nov., an algicidal bacterium isolated from seawater.</title>
        <authorList>
            <person name="Li F."/>
        </authorList>
    </citation>
    <scope>NUCLEOTIDE SEQUENCE</scope>
    <source>
        <strain evidence="11">BGMRC 0090</strain>
    </source>
</reference>
<dbReference type="Pfam" id="PF01195">
    <property type="entry name" value="Pept_tRNA_hydro"/>
    <property type="match status" value="1"/>
</dbReference>
<comment type="subunit">
    <text evidence="7">Monomer.</text>
</comment>
<evidence type="ECO:0000256" key="2">
    <source>
        <dbReference type="ARBA" id="ARBA00022555"/>
    </source>
</evidence>
<evidence type="ECO:0000313" key="12">
    <source>
        <dbReference type="Proteomes" id="UP001142610"/>
    </source>
</evidence>
<feature type="binding site" evidence="7">
    <location>
        <position position="66"/>
    </location>
    <ligand>
        <name>tRNA</name>
        <dbReference type="ChEBI" id="CHEBI:17843"/>
    </ligand>
</feature>
<evidence type="ECO:0000256" key="1">
    <source>
        <dbReference type="ARBA" id="ARBA00013260"/>
    </source>
</evidence>
<dbReference type="GO" id="GO:0006515">
    <property type="term" value="P:protein quality control for misfolded or incompletely synthesized proteins"/>
    <property type="evidence" value="ECO:0007669"/>
    <property type="project" value="UniProtKB-UniRule"/>
</dbReference>
<feature type="region of interest" description="Disordered" evidence="10">
    <location>
        <begin position="189"/>
        <end position="219"/>
    </location>
</feature>
<evidence type="ECO:0000256" key="9">
    <source>
        <dbReference type="RuleBase" id="RU004320"/>
    </source>
</evidence>
<feature type="active site" description="Proton acceptor" evidence="7">
    <location>
        <position position="19"/>
    </location>
</feature>
<comment type="similarity">
    <text evidence="5 7 9">Belongs to the PTH family.</text>
</comment>
<dbReference type="PROSITE" id="PS01195">
    <property type="entry name" value="PEPT_TRNA_HYDROL_1"/>
    <property type="match status" value="1"/>
</dbReference>
<proteinExistence type="inferred from homology"/>
<evidence type="ECO:0000313" key="11">
    <source>
        <dbReference type="EMBL" id="MCQ8185363.1"/>
    </source>
</evidence>
<dbReference type="Proteomes" id="UP001142610">
    <property type="component" value="Unassembled WGS sequence"/>
</dbReference>
<gene>
    <name evidence="7 11" type="primary">pth</name>
    <name evidence="11" type="ORF">NOG11_08150</name>
</gene>
<feature type="binding site" evidence="7">
    <location>
        <position position="14"/>
    </location>
    <ligand>
        <name>tRNA</name>
        <dbReference type="ChEBI" id="CHEBI:17843"/>
    </ligand>
</feature>
<feature type="binding site" evidence="7">
    <location>
        <position position="112"/>
    </location>
    <ligand>
        <name>tRNA</name>
        <dbReference type="ChEBI" id="CHEBI:17843"/>
    </ligand>
</feature>
<dbReference type="InterPro" id="IPR036416">
    <property type="entry name" value="Pept_tRNA_hydro_sf"/>
</dbReference>
<dbReference type="CDD" id="cd00462">
    <property type="entry name" value="PTH"/>
    <property type="match status" value="1"/>
</dbReference>
<dbReference type="PANTHER" id="PTHR17224">
    <property type="entry name" value="PEPTIDYL-TRNA HYDROLASE"/>
    <property type="match status" value="1"/>
</dbReference>
<keyword evidence="12" id="KW-1185">Reference proteome</keyword>
<dbReference type="GO" id="GO:0004045">
    <property type="term" value="F:peptidyl-tRNA hydrolase activity"/>
    <property type="evidence" value="ECO:0007669"/>
    <property type="project" value="UniProtKB-UniRule"/>
</dbReference>
<evidence type="ECO:0000256" key="7">
    <source>
        <dbReference type="HAMAP-Rule" id="MF_00083"/>
    </source>
</evidence>
<feature type="site" description="Stabilizes the basic form of H active site to accept a proton" evidence="7">
    <location>
        <position position="91"/>
    </location>
</feature>
<dbReference type="GO" id="GO:0000049">
    <property type="term" value="F:tRNA binding"/>
    <property type="evidence" value="ECO:0007669"/>
    <property type="project" value="UniProtKB-UniRule"/>
</dbReference>
<dbReference type="PANTHER" id="PTHR17224:SF1">
    <property type="entry name" value="PEPTIDYL-TRNA HYDROLASE"/>
    <property type="match status" value="1"/>
</dbReference>
<dbReference type="Gene3D" id="3.40.50.1470">
    <property type="entry name" value="Peptidyl-tRNA hydrolase"/>
    <property type="match status" value="1"/>
</dbReference>
<comment type="subcellular location">
    <subcellularLocation>
        <location evidence="7">Cytoplasm</location>
    </subcellularLocation>
</comment>
<comment type="caution">
    <text evidence="11">The sequence shown here is derived from an EMBL/GenBank/DDBJ whole genome shotgun (WGS) entry which is preliminary data.</text>
</comment>
<dbReference type="AlphaFoldDB" id="A0A9X2L930"/>
<evidence type="ECO:0000256" key="4">
    <source>
        <dbReference type="ARBA" id="ARBA00022884"/>
    </source>
</evidence>
<dbReference type="SUPFAM" id="SSF53178">
    <property type="entry name" value="Peptidyl-tRNA hydrolase-like"/>
    <property type="match status" value="1"/>
</dbReference>
<sequence>MFLIVGLGNPGSQYQGNRHNVGFMAVDALAEHAGAPSFRSKFQAEVTEARLGSERALLMKPQTFYNDSGRAVREACRFHKIEPEDVLVLHDEIDLAPAKLRIKQGGGLAGNNGLKSIAAHLSPDVWRLRIGVGHPGHKDAVTKHVLRDFAKEEREGWLGDFLARIGPASQHLLPLSEETGQRFISAILQPGGKAEKPPKPEKKAKPQVTTSPAAPPGSKLAEALKGLLGKE</sequence>
<dbReference type="RefSeq" id="WP_256619233.1">
    <property type="nucleotide sequence ID" value="NZ_JANIBC010000004.1"/>
</dbReference>
<organism evidence="11 12">
    <name type="scientific">Parvularcula maris</name>
    <dbReference type="NCBI Taxonomy" id="2965077"/>
    <lineage>
        <taxon>Bacteria</taxon>
        <taxon>Pseudomonadati</taxon>
        <taxon>Pseudomonadota</taxon>
        <taxon>Alphaproteobacteria</taxon>
        <taxon>Parvularculales</taxon>
        <taxon>Parvularculaceae</taxon>
        <taxon>Parvularcula</taxon>
    </lineage>
</organism>
<accession>A0A9X2L930</accession>
<evidence type="ECO:0000256" key="8">
    <source>
        <dbReference type="RuleBase" id="RU000673"/>
    </source>
</evidence>
<keyword evidence="4 7" id="KW-0694">RNA-binding</keyword>
<feature type="binding site" evidence="7">
    <location>
        <position position="64"/>
    </location>
    <ligand>
        <name>tRNA</name>
        <dbReference type="ChEBI" id="CHEBI:17843"/>
    </ligand>
</feature>
<dbReference type="NCBIfam" id="TIGR00447">
    <property type="entry name" value="pth"/>
    <property type="match status" value="1"/>
</dbReference>
<dbReference type="GO" id="GO:0005737">
    <property type="term" value="C:cytoplasm"/>
    <property type="evidence" value="ECO:0007669"/>
    <property type="project" value="UniProtKB-SubCell"/>
</dbReference>
<evidence type="ECO:0000256" key="6">
    <source>
        <dbReference type="ARBA" id="ARBA00050038"/>
    </source>
</evidence>
<keyword evidence="7" id="KW-0963">Cytoplasm</keyword>
<feature type="compositionally biased region" description="Basic and acidic residues" evidence="10">
    <location>
        <begin position="193"/>
        <end position="204"/>
    </location>
</feature>
<dbReference type="GO" id="GO:0072344">
    <property type="term" value="P:rescue of stalled ribosome"/>
    <property type="evidence" value="ECO:0007669"/>
    <property type="project" value="UniProtKB-UniRule"/>
</dbReference>
<dbReference type="EMBL" id="JANIBC010000004">
    <property type="protein sequence ID" value="MCQ8185363.1"/>
    <property type="molecule type" value="Genomic_DNA"/>
</dbReference>
<protein>
    <recommendedName>
        <fullName evidence="6 7">Peptidyl-tRNA hydrolase</fullName>
        <shortName evidence="7">Pth</shortName>
        <ecNumber evidence="1 7">3.1.1.29</ecNumber>
    </recommendedName>
</protein>